<evidence type="ECO:0000256" key="6">
    <source>
        <dbReference type="ARBA" id="ARBA00022448"/>
    </source>
</evidence>
<keyword evidence="14" id="KW-0770">Synapse</keyword>
<keyword evidence="17" id="KW-0472">Membrane</keyword>
<evidence type="ECO:0000256" key="22">
    <source>
        <dbReference type="SAM" id="Coils"/>
    </source>
</evidence>
<keyword evidence="10" id="KW-0532">Neurotransmitter transport</keyword>
<evidence type="ECO:0000313" key="24">
    <source>
        <dbReference type="Proteomes" id="UP001369086"/>
    </source>
</evidence>
<organism evidence="23 24">
    <name type="scientific">Huso huso</name>
    <name type="common">Beluga</name>
    <name type="synonym">Acipenser huso</name>
    <dbReference type="NCBI Taxonomy" id="61971"/>
    <lineage>
        <taxon>Eukaryota</taxon>
        <taxon>Metazoa</taxon>
        <taxon>Chordata</taxon>
        <taxon>Craniata</taxon>
        <taxon>Vertebrata</taxon>
        <taxon>Euteleostomi</taxon>
        <taxon>Actinopterygii</taxon>
        <taxon>Chondrostei</taxon>
        <taxon>Acipenseriformes</taxon>
        <taxon>Acipenseridae</taxon>
        <taxon>Huso</taxon>
    </lineage>
</organism>
<keyword evidence="16" id="KW-0496">Mitochondrion</keyword>
<evidence type="ECO:0000256" key="10">
    <source>
        <dbReference type="ARBA" id="ARBA00022775"/>
    </source>
</evidence>
<reference evidence="23 24" key="1">
    <citation type="submission" date="2021-05" db="EMBL/GenBank/DDBJ databases">
        <authorList>
            <person name="Zahm M."/>
            <person name="Klopp C."/>
            <person name="Cabau C."/>
            <person name="Kuhl H."/>
            <person name="Suciu R."/>
            <person name="Ciorpac M."/>
            <person name="Holostenco D."/>
            <person name="Gessner J."/>
            <person name="Wuertz S."/>
            <person name="Hohne C."/>
            <person name="Stock M."/>
            <person name="Gislard M."/>
            <person name="Lluch J."/>
            <person name="Milhes M."/>
            <person name="Lampietro C."/>
            <person name="Lopez Roques C."/>
            <person name="Donnadieu C."/>
            <person name="Du K."/>
            <person name="Schartl M."/>
            <person name="Guiguen Y."/>
        </authorList>
    </citation>
    <scope>NUCLEOTIDE SEQUENCE [LARGE SCALE GENOMIC DNA]</scope>
    <source>
        <strain evidence="23">Hh-F2</strain>
        <tissue evidence="23">Blood</tissue>
    </source>
</reference>
<evidence type="ECO:0000256" key="11">
    <source>
        <dbReference type="ARBA" id="ARBA00022946"/>
    </source>
</evidence>
<evidence type="ECO:0000256" key="1">
    <source>
        <dbReference type="ARBA" id="ARBA00001971"/>
    </source>
</evidence>
<feature type="coiled-coil region" evidence="22">
    <location>
        <begin position="37"/>
        <end position="64"/>
    </location>
</feature>
<dbReference type="Gene3D" id="1.10.630.10">
    <property type="entry name" value="Cytochrome P450"/>
    <property type="match status" value="1"/>
</dbReference>
<evidence type="ECO:0000256" key="15">
    <source>
        <dbReference type="ARBA" id="ARBA00023033"/>
    </source>
</evidence>
<keyword evidence="6" id="KW-0813">Transport</keyword>
<dbReference type="EMBL" id="JAHFZB010000051">
    <property type="protein sequence ID" value="KAK6467154.1"/>
    <property type="molecule type" value="Genomic_DNA"/>
</dbReference>
<keyword evidence="12 21" id="KW-0560">Oxidoreductase</keyword>
<evidence type="ECO:0000256" key="16">
    <source>
        <dbReference type="ARBA" id="ARBA00023128"/>
    </source>
</evidence>
<sequence length="678" mass="76737">MASMVKSVLGAPINLFSSCLSLDGKEREQHSAPRWQTRRTVDEQRRYQEELEEEKRKRAAHCEKRKRERAAMRTHFRHKYQLAQNAKDDNHLNAVGGKVVLPRELAAVVRSEVPPAQERGFSLFGSFQELDFRVLRESAQNSSQQCTSHRGTTEGARQLRRTAGCRGQIPAGGHWAGGFWKWREPCHSLHCNTHTDGWINLARFWKEDVFRTLHSLHCTTQRTFNSYHTLPHCAVTPAPFCRERLGSSDSVNVLLPQDIGELFRSEGLHPRRMLFEPWAAHREYRGHNCGVFLKNGAEWREDRLLLNREVMTPAAVMRFLPLLDEVARDFVGRLRGRLERGGRGGLTVDLAPELFRFTLESICHVLYGERVGLLSDSPNPEAQRFISAVELMLETTLPLLYLPPRLLQRLGAPLWKEHVAAWDHIFQHADERVQSGYRKLRSDVTAGGGASDRKYPGVLAELLLKGELPLERIRANITELMAGGVDTTAVPLQFCLFELARTPSVQDSVRRQVQRALEQAGGDVAQALRAAPLLRGTVKEILRLYPVGISVQRYPVKDIVLQNYHIPAGTLVQACLYPLGRSSSVFSEPLRFWPERWLGSGSGSGSGSGFRSLAFGFGSRQCVGRRIAETEMQLFLMHILKNFKLEVKSKTDLRTKYTLILQPESPLPITFTLLTPDP</sequence>
<evidence type="ECO:0000313" key="23">
    <source>
        <dbReference type="EMBL" id="KAK6467154.1"/>
    </source>
</evidence>
<proteinExistence type="inferred from homology"/>
<evidence type="ECO:0000256" key="5">
    <source>
        <dbReference type="ARBA" id="ARBA00012767"/>
    </source>
</evidence>
<keyword evidence="8 21" id="KW-0349">Heme</keyword>
<dbReference type="Pfam" id="PF00067">
    <property type="entry name" value="p450"/>
    <property type="match status" value="1"/>
</dbReference>
<dbReference type="PANTHER" id="PTHR24279">
    <property type="entry name" value="CYTOCHROME P450"/>
    <property type="match status" value="1"/>
</dbReference>
<dbReference type="PROSITE" id="PS51257">
    <property type="entry name" value="PROKAR_LIPOPROTEIN"/>
    <property type="match status" value="1"/>
</dbReference>
<dbReference type="PANTHER" id="PTHR24279:SF1">
    <property type="entry name" value="CYTOCHROME P450 11B2, MITOCHONDRIAL"/>
    <property type="match status" value="1"/>
</dbReference>
<dbReference type="InterPro" id="IPR001128">
    <property type="entry name" value="Cyt_P450"/>
</dbReference>
<evidence type="ECO:0000256" key="21">
    <source>
        <dbReference type="RuleBase" id="RU000461"/>
    </source>
</evidence>
<dbReference type="InterPro" id="IPR002401">
    <property type="entry name" value="Cyt_P450_E_grp-I"/>
</dbReference>
<evidence type="ECO:0000256" key="20">
    <source>
        <dbReference type="ARBA" id="ARBA00042800"/>
    </source>
</evidence>
<evidence type="ECO:0000256" key="14">
    <source>
        <dbReference type="ARBA" id="ARBA00023018"/>
    </source>
</evidence>
<protein>
    <recommendedName>
        <fullName evidence="5">steroid 11beta-monooxygenase</fullName>
        <ecNumber evidence="5">1.14.15.4</ecNumber>
    </recommendedName>
    <alternativeName>
        <fullName evidence="20">Cytochrome P450C11</fullName>
    </alternativeName>
</protein>
<comment type="similarity">
    <text evidence="4 21">Belongs to the cytochrome P450 family.</text>
</comment>
<dbReference type="InterPro" id="IPR050479">
    <property type="entry name" value="CYP11_CYP27_families"/>
</dbReference>
<evidence type="ECO:0000256" key="2">
    <source>
        <dbReference type="ARBA" id="ARBA00004325"/>
    </source>
</evidence>
<name>A0ABR0Y3I8_HUSHU</name>
<dbReference type="SUPFAM" id="SSF48264">
    <property type="entry name" value="Cytochrome P450"/>
    <property type="match status" value="1"/>
</dbReference>
<keyword evidence="18" id="KW-0755">Steroidogenesis</keyword>
<dbReference type="InterPro" id="IPR017972">
    <property type="entry name" value="Cyt_P450_CS"/>
</dbReference>
<keyword evidence="24" id="KW-1185">Reference proteome</keyword>
<evidence type="ECO:0000256" key="17">
    <source>
        <dbReference type="ARBA" id="ARBA00023136"/>
    </source>
</evidence>
<keyword evidence="7" id="KW-0268">Exocytosis</keyword>
<dbReference type="Proteomes" id="UP001369086">
    <property type="component" value="Unassembled WGS sequence"/>
</dbReference>
<evidence type="ECO:0000256" key="18">
    <source>
        <dbReference type="ARBA" id="ARBA00023250"/>
    </source>
</evidence>
<accession>A0ABR0Y3I8</accession>
<keyword evidence="11" id="KW-0809">Transit peptide</keyword>
<comment type="cofactor">
    <cofactor evidence="1">
        <name>heme</name>
        <dbReference type="ChEBI" id="CHEBI:30413"/>
    </cofactor>
</comment>
<gene>
    <name evidence="23" type="ORF">HHUSO_G35543</name>
</gene>
<evidence type="ECO:0000256" key="4">
    <source>
        <dbReference type="ARBA" id="ARBA00010617"/>
    </source>
</evidence>
<dbReference type="PRINTS" id="PR00385">
    <property type="entry name" value="P450"/>
</dbReference>
<evidence type="ECO:0000256" key="9">
    <source>
        <dbReference type="ARBA" id="ARBA00022723"/>
    </source>
</evidence>
<evidence type="ECO:0000256" key="13">
    <source>
        <dbReference type="ARBA" id="ARBA00023004"/>
    </source>
</evidence>
<evidence type="ECO:0000256" key="3">
    <source>
        <dbReference type="ARBA" id="ARBA00005396"/>
    </source>
</evidence>
<dbReference type="InterPro" id="IPR036396">
    <property type="entry name" value="Cyt_P450_sf"/>
</dbReference>
<comment type="caution">
    <text evidence="23">The sequence shown here is derived from an EMBL/GenBank/DDBJ whole genome shotgun (WGS) entry which is preliminary data.</text>
</comment>
<dbReference type="PRINTS" id="PR00463">
    <property type="entry name" value="EP450I"/>
</dbReference>
<keyword evidence="9 21" id="KW-0479">Metal-binding</keyword>
<evidence type="ECO:0000256" key="12">
    <source>
        <dbReference type="ARBA" id="ARBA00023002"/>
    </source>
</evidence>
<keyword evidence="13 21" id="KW-0408">Iron</keyword>
<comment type="subcellular location">
    <subcellularLocation>
        <location evidence="2">Mitochondrion membrane</location>
    </subcellularLocation>
    <subcellularLocation>
        <location evidence="19">Synapse</location>
    </subcellularLocation>
</comment>
<evidence type="ECO:0000256" key="7">
    <source>
        <dbReference type="ARBA" id="ARBA00022483"/>
    </source>
</evidence>
<dbReference type="Pfam" id="PF05835">
    <property type="entry name" value="Synaphin"/>
    <property type="match status" value="1"/>
</dbReference>
<evidence type="ECO:0000256" key="8">
    <source>
        <dbReference type="ARBA" id="ARBA00022617"/>
    </source>
</evidence>
<dbReference type="EC" id="1.14.15.4" evidence="5"/>
<evidence type="ECO:0000256" key="19">
    <source>
        <dbReference type="ARBA" id="ARBA00034103"/>
    </source>
</evidence>
<dbReference type="InterPro" id="IPR008849">
    <property type="entry name" value="Synaphin"/>
</dbReference>
<dbReference type="PROSITE" id="PS00086">
    <property type="entry name" value="CYTOCHROME_P450"/>
    <property type="match status" value="1"/>
</dbReference>
<keyword evidence="15 21" id="KW-0503">Monooxygenase</keyword>
<keyword evidence="22" id="KW-0175">Coiled coil</keyword>
<comment type="similarity">
    <text evidence="3">Belongs to the complexin/synaphin family.</text>
</comment>